<dbReference type="Proteomes" id="UP000000935">
    <property type="component" value="Plasmid pBM700"/>
</dbReference>
<comment type="function">
    <text evidence="13 14">Fluoride-specific ion channel. Important for reducing fluoride concentration in the cell, thus reducing its toxicity.</text>
</comment>
<keyword evidence="9 14" id="KW-0472">Membrane</keyword>
<dbReference type="NCBIfam" id="NF010801">
    <property type="entry name" value="PRK14205.1"/>
    <property type="match status" value="1"/>
</dbReference>
<evidence type="ECO:0000256" key="9">
    <source>
        <dbReference type="ARBA" id="ARBA00023136"/>
    </source>
</evidence>
<dbReference type="KEGG" id="bmq:BMQ_pBM70096"/>
<organism evidence="15 16">
    <name type="scientific">Priestia megaterium (strain ATCC 12872 / QMB1551)</name>
    <name type="common">Bacillus megaterium</name>
    <dbReference type="NCBI Taxonomy" id="545693"/>
    <lineage>
        <taxon>Bacteria</taxon>
        <taxon>Bacillati</taxon>
        <taxon>Bacillota</taxon>
        <taxon>Bacilli</taxon>
        <taxon>Bacillales</taxon>
        <taxon>Bacillaceae</taxon>
        <taxon>Priestia</taxon>
    </lineage>
</organism>
<dbReference type="GO" id="GO:0005886">
    <property type="term" value="C:plasma membrane"/>
    <property type="evidence" value="ECO:0007669"/>
    <property type="project" value="UniProtKB-SubCell"/>
</dbReference>
<evidence type="ECO:0000256" key="12">
    <source>
        <dbReference type="ARBA" id="ARBA00035585"/>
    </source>
</evidence>
<dbReference type="GO" id="GO:0140114">
    <property type="term" value="P:cellular detoxification of fluoride"/>
    <property type="evidence" value="ECO:0007669"/>
    <property type="project" value="UniProtKB-UniRule"/>
</dbReference>
<dbReference type="AlphaFoldDB" id="D5E4B3"/>
<keyword evidence="6 14" id="KW-1133">Transmembrane helix</keyword>
<dbReference type="EMBL" id="CP001990">
    <property type="protein sequence ID" value="ADE72638.1"/>
    <property type="molecule type" value="Genomic_DNA"/>
</dbReference>
<dbReference type="GO" id="GO:0062054">
    <property type="term" value="F:fluoride channel activity"/>
    <property type="evidence" value="ECO:0007669"/>
    <property type="project" value="UniProtKB-UniRule"/>
</dbReference>
<reference evidence="15 16" key="1">
    <citation type="journal article" date="2011" name="J. Bacteriol.">
        <title>Genome sequences of the biotechnologically important Bacillus megaterium strains QM B1551 and DSM319.</title>
        <authorList>
            <person name="Eppinger M."/>
            <person name="Bunk B."/>
            <person name="Johns M.A."/>
            <person name="Edirisinghe J.N."/>
            <person name="Kutumbaka K.K."/>
            <person name="Koenig S.S."/>
            <person name="Huot Creasy H."/>
            <person name="Rosovitz M.J."/>
            <person name="Riley D.R."/>
            <person name="Daugherty S."/>
            <person name="Martin M."/>
            <person name="Elbourne L.D."/>
            <person name="Paulsen I."/>
            <person name="Biedendieck R."/>
            <person name="Braun C."/>
            <person name="Grayburn S."/>
            <person name="Dhingra S."/>
            <person name="Lukyanchuk V."/>
            <person name="Ball B."/>
            <person name="Ul-Qamar R."/>
            <person name="Seibel J."/>
            <person name="Bremer E."/>
            <person name="Jahn D."/>
            <person name="Ravel J."/>
            <person name="Vary P.S."/>
        </authorList>
    </citation>
    <scope>NUCLEOTIDE SEQUENCE [LARGE SCALE GENOMIC DNA]</scope>
    <source>
        <strain evidence="16">ATCC 12872 / QMB1551</strain>
        <plasmid evidence="15">pBM700</plasmid>
    </source>
</reference>
<accession>D5E4B3</accession>
<evidence type="ECO:0000256" key="8">
    <source>
        <dbReference type="ARBA" id="ARBA00023065"/>
    </source>
</evidence>
<evidence type="ECO:0000256" key="6">
    <source>
        <dbReference type="ARBA" id="ARBA00022989"/>
    </source>
</evidence>
<dbReference type="GO" id="GO:0046872">
    <property type="term" value="F:metal ion binding"/>
    <property type="evidence" value="ECO:0007669"/>
    <property type="project" value="UniProtKB-KW"/>
</dbReference>
<keyword evidence="16" id="KW-1185">Reference proteome</keyword>
<evidence type="ECO:0000256" key="14">
    <source>
        <dbReference type="HAMAP-Rule" id="MF_00454"/>
    </source>
</evidence>
<dbReference type="HOGENOM" id="CLU_114342_1_2_9"/>
<proteinExistence type="inferred from homology"/>
<keyword evidence="4 14" id="KW-0812">Transmembrane</keyword>
<geneLocation type="plasmid" evidence="15 16">
    <name>pBM700</name>
</geneLocation>
<dbReference type="HAMAP" id="MF_00454">
    <property type="entry name" value="FluC"/>
    <property type="match status" value="1"/>
</dbReference>
<keyword evidence="10 14" id="KW-0407">Ion channel</keyword>
<comment type="activity regulation">
    <text evidence="14">Na(+) is not transported, but it plays an essential structural role and its presence is essential for fluoride channel function.</text>
</comment>
<evidence type="ECO:0000256" key="7">
    <source>
        <dbReference type="ARBA" id="ARBA00023053"/>
    </source>
</evidence>
<evidence type="ECO:0000256" key="13">
    <source>
        <dbReference type="ARBA" id="ARBA00049940"/>
    </source>
</evidence>
<name>D5E4B3_PRIM1</name>
<feature type="transmembrane region" description="Helical" evidence="14">
    <location>
        <begin position="58"/>
        <end position="77"/>
    </location>
</feature>
<keyword evidence="3 14" id="KW-1003">Cell membrane</keyword>
<dbReference type="PANTHER" id="PTHR28259:SF16">
    <property type="entry name" value="FLUORIDE-SPECIFIC ION CHANNEL FLUC 2"/>
    <property type="match status" value="1"/>
</dbReference>
<evidence type="ECO:0000256" key="1">
    <source>
        <dbReference type="ARBA" id="ARBA00004651"/>
    </source>
</evidence>
<feature type="transmembrane region" description="Helical" evidence="14">
    <location>
        <begin position="6"/>
        <end position="24"/>
    </location>
</feature>
<comment type="catalytic activity">
    <reaction evidence="12">
        <text>fluoride(in) = fluoride(out)</text>
        <dbReference type="Rhea" id="RHEA:76159"/>
        <dbReference type="ChEBI" id="CHEBI:17051"/>
    </reaction>
    <physiologicalReaction direction="left-to-right" evidence="12">
        <dbReference type="Rhea" id="RHEA:76160"/>
    </physiologicalReaction>
</comment>
<feature type="transmembrane region" description="Helical" evidence="14">
    <location>
        <begin position="31"/>
        <end position="52"/>
    </location>
</feature>
<comment type="subcellular location">
    <subcellularLocation>
        <location evidence="1 14">Cell membrane</location>
        <topology evidence="1 14">Multi-pass membrane protein</topology>
    </subcellularLocation>
</comment>
<evidence type="ECO:0000256" key="3">
    <source>
        <dbReference type="ARBA" id="ARBA00022475"/>
    </source>
</evidence>
<keyword evidence="5 14" id="KW-0479">Metal-binding</keyword>
<evidence type="ECO:0000313" key="16">
    <source>
        <dbReference type="Proteomes" id="UP000000935"/>
    </source>
</evidence>
<dbReference type="RefSeq" id="WP_013060026.1">
    <property type="nucleotide sequence ID" value="NC_014023.1"/>
</dbReference>
<comment type="similarity">
    <text evidence="11 14">Belongs to the fluoride channel Fluc/FEX (TC 1.A.43) family.</text>
</comment>
<evidence type="ECO:0000256" key="2">
    <source>
        <dbReference type="ARBA" id="ARBA00022448"/>
    </source>
</evidence>
<feature type="binding site" evidence="14">
    <location>
        <position position="69"/>
    </location>
    <ligand>
        <name>Na(+)</name>
        <dbReference type="ChEBI" id="CHEBI:29101"/>
        <note>structural</note>
    </ligand>
</feature>
<dbReference type="InterPro" id="IPR003691">
    <property type="entry name" value="FluC"/>
</dbReference>
<keyword evidence="8 14" id="KW-0406">Ion transport</keyword>
<feature type="transmembrane region" description="Helical" evidence="14">
    <location>
        <begin position="98"/>
        <end position="116"/>
    </location>
</feature>
<sequence length="117" mass="12617">MSVLLVGIGGFLGAIARYVLGTWMNKKSSKGLPIGTLFINLLGSFLLGWMVGQGVTSGLYSFLGIGFIGSFTTFSTFKLESVQLHQNKKHSMFYSYLAYSYIGGILLAFVGISLSVL</sequence>
<evidence type="ECO:0000313" key="15">
    <source>
        <dbReference type="EMBL" id="ADE72638.1"/>
    </source>
</evidence>
<keyword evidence="7 14" id="KW-0915">Sodium</keyword>
<keyword evidence="2 14" id="KW-0813">Transport</keyword>
<dbReference type="PANTHER" id="PTHR28259">
    <property type="entry name" value="FLUORIDE EXPORT PROTEIN 1-RELATED"/>
    <property type="match status" value="1"/>
</dbReference>
<dbReference type="Pfam" id="PF02537">
    <property type="entry name" value="CRCB"/>
    <property type="match status" value="1"/>
</dbReference>
<protein>
    <recommendedName>
        <fullName evidence="14">Fluoride-specific ion channel FluC</fullName>
    </recommendedName>
</protein>
<evidence type="ECO:0000256" key="5">
    <source>
        <dbReference type="ARBA" id="ARBA00022723"/>
    </source>
</evidence>
<keyword evidence="15" id="KW-0614">Plasmid</keyword>
<evidence type="ECO:0000256" key="4">
    <source>
        <dbReference type="ARBA" id="ARBA00022692"/>
    </source>
</evidence>
<evidence type="ECO:0000256" key="11">
    <source>
        <dbReference type="ARBA" id="ARBA00035120"/>
    </source>
</evidence>
<feature type="binding site" evidence="14">
    <location>
        <position position="72"/>
    </location>
    <ligand>
        <name>Na(+)</name>
        <dbReference type="ChEBI" id="CHEBI:29101"/>
        <note>structural</note>
    </ligand>
</feature>
<gene>
    <name evidence="14" type="primary">fluC</name>
    <name evidence="14" type="synonym">crcB</name>
    <name evidence="15" type="ordered locus">BMQ_pBM70096</name>
</gene>
<evidence type="ECO:0000256" key="10">
    <source>
        <dbReference type="ARBA" id="ARBA00023303"/>
    </source>
</evidence>